<reference evidence="1" key="1">
    <citation type="journal article" date="2023" name="G3 (Bethesda)">
        <title>A reference genome for the long-term kleptoplast-retaining sea slug Elysia crispata morphotype clarki.</title>
        <authorList>
            <person name="Eastman K.E."/>
            <person name="Pendleton A.L."/>
            <person name="Shaikh M.A."/>
            <person name="Suttiyut T."/>
            <person name="Ogas R."/>
            <person name="Tomko P."/>
            <person name="Gavelis G."/>
            <person name="Widhalm J.R."/>
            <person name="Wisecaver J.H."/>
        </authorList>
    </citation>
    <scope>NUCLEOTIDE SEQUENCE</scope>
    <source>
        <strain evidence="1">ECLA1</strain>
    </source>
</reference>
<dbReference type="Proteomes" id="UP001283361">
    <property type="component" value="Unassembled WGS sequence"/>
</dbReference>
<evidence type="ECO:0000313" key="1">
    <source>
        <dbReference type="EMBL" id="KAK3799633.1"/>
    </source>
</evidence>
<accession>A0AAE1EB80</accession>
<keyword evidence="2" id="KW-1185">Reference proteome</keyword>
<organism evidence="1 2">
    <name type="scientific">Elysia crispata</name>
    <name type="common">lettuce slug</name>
    <dbReference type="NCBI Taxonomy" id="231223"/>
    <lineage>
        <taxon>Eukaryota</taxon>
        <taxon>Metazoa</taxon>
        <taxon>Spiralia</taxon>
        <taxon>Lophotrochozoa</taxon>
        <taxon>Mollusca</taxon>
        <taxon>Gastropoda</taxon>
        <taxon>Heterobranchia</taxon>
        <taxon>Euthyneura</taxon>
        <taxon>Panpulmonata</taxon>
        <taxon>Sacoglossa</taxon>
        <taxon>Placobranchoidea</taxon>
        <taxon>Plakobranchidae</taxon>
        <taxon>Elysia</taxon>
    </lineage>
</organism>
<evidence type="ECO:0000313" key="2">
    <source>
        <dbReference type="Proteomes" id="UP001283361"/>
    </source>
</evidence>
<dbReference type="AlphaFoldDB" id="A0AAE1EB80"/>
<comment type="caution">
    <text evidence="1">The sequence shown here is derived from an EMBL/GenBank/DDBJ whole genome shotgun (WGS) entry which is preliminary data.</text>
</comment>
<sequence>MPRLELSSMWSSDKHSMFELRGLESDPWLGLENLPCRGSSNKPRRWKILSSQLQMFEETREGWARRYLNSHSHSNLCVGNDRTDVRAGRDVTLTHILTAIFVWEMTGQMFLINIHETVKYYNVCLETDECSRPGSRITLDQICADLEVKSHILVSPTNKPPVRTERDSKSLDGVVPDFTWEPPERIFPNYRQIEPWRKTVTAKRWSFCGTVAWDHLKMAVGYPKDRTMVFQQVMEFAIRGFFSRGRHKKFNTGWRSKTKATIETGAVSVYTDFSKTSEVFLGLINLHRQEEKKKSWRSKGGNKTKIRKVD</sequence>
<proteinExistence type="predicted"/>
<protein>
    <submittedName>
        <fullName evidence="1">Uncharacterized protein</fullName>
    </submittedName>
</protein>
<name>A0AAE1EB80_9GAST</name>
<dbReference type="EMBL" id="JAWDGP010000547">
    <property type="protein sequence ID" value="KAK3799633.1"/>
    <property type="molecule type" value="Genomic_DNA"/>
</dbReference>
<gene>
    <name evidence="1" type="ORF">RRG08_059678</name>
</gene>